<dbReference type="Pfam" id="PF13378">
    <property type="entry name" value="MR_MLE_C"/>
    <property type="match status" value="1"/>
</dbReference>
<name>A0A4U1B277_9GAMM</name>
<reference evidence="3 4" key="1">
    <citation type="submission" date="2019-04" db="EMBL/GenBank/DDBJ databases">
        <title>Thalassotalea guangxiensis sp. nov., isolated from sediment of the coastal wetland.</title>
        <authorList>
            <person name="Zheng S."/>
            <person name="Zhang D."/>
        </authorList>
    </citation>
    <scope>NUCLEOTIDE SEQUENCE [LARGE SCALE GENOMIC DNA]</scope>
    <source>
        <strain evidence="3 4">ZS-4</strain>
    </source>
</reference>
<dbReference type="EMBL" id="SWDB01000045">
    <property type="protein sequence ID" value="TKB43068.1"/>
    <property type="molecule type" value="Genomic_DNA"/>
</dbReference>
<gene>
    <name evidence="3" type="ORF">E8M12_16060</name>
</gene>
<protein>
    <submittedName>
        <fullName evidence="3">Mandelate racemase/muconate lactonizing enzyme family protein</fullName>
    </submittedName>
</protein>
<evidence type="ECO:0000313" key="3">
    <source>
        <dbReference type="EMBL" id="TKB43068.1"/>
    </source>
</evidence>
<sequence>MTDTVKSIRCFIATIPREKALYGGLKPREGEQPNDKGYFIRKENRTVYPTSDRSLVIKMETQHGVVGWGETYGIVAPGATVALIKELLGDFVIGRDPMDREAIHDDLYDMMRVRGYNGGYYLDALAAIDIALWDLAGKQVNRSVTQLIGGVRRDTIPAYISGLPKATLAERADYAAEWKSQGFNSFKFASPLASEGVVNEIRALRESLGENARIACDLLWAYKAHDSIALIKQMQPHGLWFAEAPVPSEDINGLARVAGSVDCAIAVGEEWRTVFDAAARINRQACSIIQPEMGHKGITEFLRIARYAEAHHLEVIPHATIGVGIFMAASLQASAAIQAVTAHEFQHQVFEKNLRYVSTEMNCEHGAYRLPAGPGLGVELDEKAIKPYLEEC</sequence>
<dbReference type="PROSITE" id="PS00908">
    <property type="entry name" value="MR_MLE_1"/>
    <property type="match status" value="1"/>
</dbReference>
<dbReference type="SFLD" id="SFLDS00001">
    <property type="entry name" value="Enolase"/>
    <property type="match status" value="1"/>
</dbReference>
<dbReference type="InterPro" id="IPR029065">
    <property type="entry name" value="Enolase_C-like"/>
</dbReference>
<dbReference type="InterPro" id="IPR018110">
    <property type="entry name" value="Mandel_Rmase/mucon_lact_enz_CS"/>
</dbReference>
<dbReference type="AlphaFoldDB" id="A0A4U1B277"/>
<keyword evidence="4" id="KW-1185">Reference proteome</keyword>
<dbReference type="Proteomes" id="UP000307999">
    <property type="component" value="Unassembled WGS sequence"/>
</dbReference>
<dbReference type="SUPFAM" id="SSF54826">
    <property type="entry name" value="Enolase N-terminal domain-like"/>
    <property type="match status" value="1"/>
</dbReference>
<evidence type="ECO:0000313" key="4">
    <source>
        <dbReference type="Proteomes" id="UP000307999"/>
    </source>
</evidence>
<dbReference type="PANTHER" id="PTHR48080">
    <property type="entry name" value="D-GALACTONATE DEHYDRATASE-RELATED"/>
    <property type="match status" value="1"/>
</dbReference>
<accession>A0A4U1B277</accession>
<dbReference type="InterPro" id="IPR036849">
    <property type="entry name" value="Enolase-like_C_sf"/>
</dbReference>
<dbReference type="InterPro" id="IPR029017">
    <property type="entry name" value="Enolase-like_N"/>
</dbReference>
<comment type="caution">
    <text evidence="3">The sequence shown here is derived from an EMBL/GenBank/DDBJ whole genome shotgun (WGS) entry which is preliminary data.</text>
</comment>
<dbReference type="OrthoDB" id="103536at2"/>
<dbReference type="Gene3D" id="3.30.390.10">
    <property type="entry name" value="Enolase-like, N-terminal domain"/>
    <property type="match status" value="1"/>
</dbReference>
<dbReference type="PANTHER" id="PTHR48080:SF2">
    <property type="entry name" value="D-GALACTONATE DEHYDRATASE"/>
    <property type="match status" value="1"/>
</dbReference>
<dbReference type="Gene3D" id="3.20.20.120">
    <property type="entry name" value="Enolase-like C-terminal domain"/>
    <property type="match status" value="1"/>
</dbReference>
<proteinExistence type="predicted"/>
<dbReference type="InterPro" id="IPR034593">
    <property type="entry name" value="DgoD-like"/>
</dbReference>
<dbReference type="CDD" id="cd03316">
    <property type="entry name" value="MR_like"/>
    <property type="match status" value="1"/>
</dbReference>
<evidence type="ECO:0000256" key="1">
    <source>
        <dbReference type="ARBA" id="ARBA00023239"/>
    </source>
</evidence>
<evidence type="ECO:0000259" key="2">
    <source>
        <dbReference type="SMART" id="SM00922"/>
    </source>
</evidence>
<dbReference type="InterPro" id="IPR013342">
    <property type="entry name" value="Mandelate_racemase_C"/>
</dbReference>
<dbReference type="Pfam" id="PF02746">
    <property type="entry name" value="MR_MLE_N"/>
    <property type="match status" value="1"/>
</dbReference>
<keyword evidence="1" id="KW-0456">Lyase</keyword>
<feature type="domain" description="Mandelate racemase/muconate lactonizing enzyme C-terminal" evidence="2">
    <location>
        <begin position="169"/>
        <end position="264"/>
    </location>
</feature>
<dbReference type="SMART" id="SM00922">
    <property type="entry name" value="MR_MLE"/>
    <property type="match status" value="1"/>
</dbReference>
<organism evidence="3 4">
    <name type="scientific">Thalassotalea mangrovi</name>
    <dbReference type="NCBI Taxonomy" id="2572245"/>
    <lineage>
        <taxon>Bacteria</taxon>
        <taxon>Pseudomonadati</taxon>
        <taxon>Pseudomonadota</taxon>
        <taxon>Gammaproteobacteria</taxon>
        <taxon>Alteromonadales</taxon>
        <taxon>Colwelliaceae</taxon>
        <taxon>Thalassotalea</taxon>
    </lineage>
</organism>
<dbReference type="InterPro" id="IPR013341">
    <property type="entry name" value="Mandelate_racemase_N_dom"/>
</dbReference>
<dbReference type="SUPFAM" id="SSF51604">
    <property type="entry name" value="Enolase C-terminal domain-like"/>
    <property type="match status" value="1"/>
</dbReference>
<dbReference type="GO" id="GO:0016829">
    <property type="term" value="F:lyase activity"/>
    <property type="evidence" value="ECO:0007669"/>
    <property type="project" value="UniProtKB-KW"/>
</dbReference>
<dbReference type="GO" id="GO:0009063">
    <property type="term" value="P:amino acid catabolic process"/>
    <property type="evidence" value="ECO:0007669"/>
    <property type="project" value="InterPro"/>
</dbReference>
<dbReference type="RefSeq" id="WP_136737288.1">
    <property type="nucleotide sequence ID" value="NZ_SWDB01000045.1"/>
</dbReference>